<protein>
    <submittedName>
        <fullName evidence="1">Uncharacterized protein</fullName>
    </submittedName>
</protein>
<reference evidence="1 2" key="1">
    <citation type="journal article" date="2016" name="Nat. Commun.">
        <title>Thousands of microbial genomes shed light on interconnected biogeochemical processes in an aquifer system.</title>
        <authorList>
            <person name="Anantharaman K."/>
            <person name="Brown C.T."/>
            <person name="Hug L.A."/>
            <person name="Sharon I."/>
            <person name="Castelle C.J."/>
            <person name="Probst A.J."/>
            <person name="Thomas B.C."/>
            <person name="Singh A."/>
            <person name="Wilkins M.J."/>
            <person name="Karaoz U."/>
            <person name="Brodie E.L."/>
            <person name="Williams K.H."/>
            <person name="Hubbard S.S."/>
            <person name="Banfield J.F."/>
        </authorList>
    </citation>
    <scope>NUCLEOTIDE SEQUENCE [LARGE SCALE GENOMIC DNA]</scope>
</reference>
<organism evidence="1 2">
    <name type="scientific">Candidatus Muproteobacteria bacterium RIFCSPLOWO2_01_FULL_60_18</name>
    <dbReference type="NCBI Taxonomy" id="1817768"/>
    <lineage>
        <taxon>Bacteria</taxon>
        <taxon>Pseudomonadati</taxon>
        <taxon>Pseudomonadota</taxon>
        <taxon>Candidatus Muproteobacteria</taxon>
    </lineage>
</organism>
<accession>A0A1F6U2M9</accession>
<sequence>MKKWLNNIKSRMSALTSAKTDDAGWQETAAMVYVGDIYAVLLRDRAARRLAQADNHRQDYRRDAGWPFIR</sequence>
<dbReference type="Proteomes" id="UP000179037">
    <property type="component" value="Unassembled WGS sequence"/>
</dbReference>
<dbReference type="EMBL" id="MFTC01000035">
    <property type="protein sequence ID" value="OGI51653.1"/>
    <property type="molecule type" value="Genomic_DNA"/>
</dbReference>
<evidence type="ECO:0000313" key="1">
    <source>
        <dbReference type="EMBL" id="OGI51653.1"/>
    </source>
</evidence>
<gene>
    <name evidence="1" type="ORF">A3A87_00240</name>
</gene>
<proteinExistence type="predicted"/>
<name>A0A1F6U2M9_9PROT</name>
<dbReference type="AlphaFoldDB" id="A0A1F6U2M9"/>
<comment type="caution">
    <text evidence="1">The sequence shown here is derived from an EMBL/GenBank/DDBJ whole genome shotgun (WGS) entry which is preliminary data.</text>
</comment>
<evidence type="ECO:0000313" key="2">
    <source>
        <dbReference type="Proteomes" id="UP000179037"/>
    </source>
</evidence>